<proteinExistence type="predicted"/>
<evidence type="ECO:0000313" key="8">
    <source>
        <dbReference type="EMBL" id="XDQ06872.1"/>
    </source>
</evidence>
<evidence type="ECO:0000256" key="3">
    <source>
        <dbReference type="ARBA" id="ARBA00022692"/>
    </source>
</evidence>
<evidence type="ECO:0000256" key="6">
    <source>
        <dbReference type="SAM" id="Phobius"/>
    </source>
</evidence>
<keyword evidence="5 6" id="KW-0472">Membrane</keyword>
<evidence type="ECO:0000256" key="4">
    <source>
        <dbReference type="ARBA" id="ARBA00022989"/>
    </source>
</evidence>
<dbReference type="Pfam" id="PF13396">
    <property type="entry name" value="PLDc_N"/>
    <property type="match status" value="1"/>
</dbReference>
<feature type="domain" description="Cardiolipin synthase N-terminal" evidence="7">
    <location>
        <begin position="37"/>
        <end position="78"/>
    </location>
</feature>
<keyword evidence="2" id="KW-1003">Cell membrane</keyword>
<keyword evidence="3 6" id="KW-0812">Transmembrane</keyword>
<gene>
    <name evidence="8" type="ORF">AB5J58_44785</name>
</gene>
<sequence length="82" mass="8678">MTPVLAGLPVFAGSAGLGSPPPSPWVAIVPLIAILPAVLCMLDIARHPRTRQFSPQAWLAICAFGNVFGLFAYVRFGRGDDT</sequence>
<evidence type="ECO:0000259" key="7">
    <source>
        <dbReference type="Pfam" id="PF13396"/>
    </source>
</evidence>
<evidence type="ECO:0000256" key="5">
    <source>
        <dbReference type="ARBA" id="ARBA00023136"/>
    </source>
</evidence>
<keyword evidence="4 6" id="KW-1133">Transmembrane helix</keyword>
<accession>A0AB39ML17</accession>
<organism evidence="8">
    <name type="scientific">Streptomyces sp. R08</name>
    <dbReference type="NCBI Taxonomy" id="3238624"/>
    <lineage>
        <taxon>Bacteria</taxon>
        <taxon>Bacillati</taxon>
        <taxon>Actinomycetota</taxon>
        <taxon>Actinomycetes</taxon>
        <taxon>Kitasatosporales</taxon>
        <taxon>Streptomycetaceae</taxon>
        <taxon>Streptomyces</taxon>
    </lineage>
</organism>
<name>A0AB39ML17_9ACTN</name>
<dbReference type="RefSeq" id="WP_369191724.1">
    <property type="nucleotide sequence ID" value="NZ_CP163431.1"/>
</dbReference>
<dbReference type="GO" id="GO:0005886">
    <property type="term" value="C:plasma membrane"/>
    <property type="evidence" value="ECO:0007669"/>
    <property type="project" value="UniProtKB-SubCell"/>
</dbReference>
<dbReference type="AlphaFoldDB" id="A0AB39ML17"/>
<protein>
    <submittedName>
        <fullName evidence="8">PLDc N-terminal domain-containing protein</fullName>
    </submittedName>
</protein>
<evidence type="ECO:0000256" key="1">
    <source>
        <dbReference type="ARBA" id="ARBA00004651"/>
    </source>
</evidence>
<evidence type="ECO:0000256" key="2">
    <source>
        <dbReference type="ARBA" id="ARBA00022475"/>
    </source>
</evidence>
<feature type="transmembrane region" description="Helical" evidence="6">
    <location>
        <begin position="25"/>
        <end position="45"/>
    </location>
</feature>
<reference evidence="8" key="1">
    <citation type="submission" date="2024-07" db="EMBL/GenBank/DDBJ databases">
        <authorList>
            <person name="Yu S.T."/>
        </authorList>
    </citation>
    <scope>NUCLEOTIDE SEQUENCE</scope>
    <source>
        <strain evidence="8">R08</strain>
    </source>
</reference>
<feature type="transmembrane region" description="Helical" evidence="6">
    <location>
        <begin position="57"/>
        <end position="76"/>
    </location>
</feature>
<dbReference type="InterPro" id="IPR027379">
    <property type="entry name" value="CLS_N"/>
</dbReference>
<comment type="subcellular location">
    <subcellularLocation>
        <location evidence="1">Cell membrane</location>
        <topology evidence="1">Multi-pass membrane protein</topology>
    </subcellularLocation>
</comment>
<dbReference type="EMBL" id="CP163431">
    <property type="protein sequence ID" value="XDQ06872.1"/>
    <property type="molecule type" value="Genomic_DNA"/>
</dbReference>